<dbReference type="InterPro" id="IPR036397">
    <property type="entry name" value="RNaseH_sf"/>
</dbReference>
<dbReference type="AlphaFoldDB" id="A0A6P7GZL0"/>
<dbReference type="GO" id="GO:0003676">
    <property type="term" value="F:nucleic acid binding"/>
    <property type="evidence" value="ECO:0007669"/>
    <property type="project" value="InterPro"/>
</dbReference>
<organism evidence="1">
    <name type="scientific">Diabrotica virgifera virgifera</name>
    <name type="common">western corn rootworm</name>
    <dbReference type="NCBI Taxonomy" id="50390"/>
    <lineage>
        <taxon>Eukaryota</taxon>
        <taxon>Metazoa</taxon>
        <taxon>Ecdysozoa</taxon>
        <taxon>Arthropoda</taxon>
        <taxon>Hexapoda</taxon>
        <taxon>Insecta</taxon>
        <taxon>Pterygota</taxon>
        <taxon>Neoptera</taxon>
        <taxon>Endopterygota</taxon>
        <taxon>Coleoptera</taxon>
        <taxon>Polyphaga</taxon>
        <taxon>Cucujiformia</taxon>
        <taxon>Chrysomeloidea</taxon>
        <taxon>Chrysomelidae</taxon>
        <taxon>Galerucinae</taxon>
        <taxon>Diabroticina</taxon>
        <taxon>Diabroticites</taxon>
        <taxon>Diabrotica</taxon>
    </lineage>
</organism>
<reference evidence="1" key="1">
    <citation type="submission" date="2025-08" db="UniProtKB">
        <authorList>
            <consortium name="RefSeq"/>
        </authorList>
    </citation>
    <scope>IDENTIFICATION</scope>
    <source>
        <tissue evidence="1">Whole insect</tissue>
    </source>
</reference>
<accession>A0A6P7GZL0</accession>
<dbReference type="RefSeq" id="XP_028155181.1">
    <property type="nucleotide sequence ID" value="XM_028299380.1"/>
</dbReference>
<dbReference type="InParanoid" id="A0A6P7GZL0"/>
<dbReference type="PANTHER" id="PTHR47326:SF1">
    <property type="entry name" value="HTH PSQ-TYPE DOMAIN-CONTAINING PROTEIN"/>
    <property type="match status" value="1"/>
</dbReference>
<gene>
    <name evidence="1" type="primary">LOC114348932</name>
</gene>
<dbReference type="PANTHER" id="PTHR47326">
    <property type="entry name" value="TRANSPOSABLE ELEMENT TC3 TRANSPOSASE-LIKE PROTEIN"/>
    <property type="match status" value="1"/>
</dbReference>
<protein>
    <submittedName>
        <fullName evidence="1">Uncharacterized protein LOC114348932</fullName>
    </submittedName>
</protein>
<name>A0A6P7GZL0_DIAVI</name>
<proteinExistence type="predicted"/>
<evidence type="ECO:0000313" key="1">
    <source>
        <dbReference type="RefSeq" id="XP_028155181.1"/>
    </source>
</evidence>
<dbReference type="Gene3D" id="3.30.420.10">
    <property type="entry name" value="Ribonuclease H-like superfamily/Ribonuclease H"/>
    <property type="match status" value="1"/>
</dbReference>
<sequence>MLLEEDILPALAEVVREDHEVWFQMDGCPAHNSQTVKEFLNNCFNDCIIGPNCQIKRPPRSGDLAPNDFFLWGHLKTRIYSEKKLNSLEELKNSIREECRKTSPRILANVRREFYNRLGYCLVQNGGIFEHLL</sequence>